<comment type="caution">
    <text evidence="1">The sequence shown here is derived from an EMBL/GenBank/DDBJ whole genome shotgun (WGS) entry which is preliminary data.</text>
</comment>
<gene>
    <name evidence="1" type="ORF">BDY19DRAFT_903949</name>
</gene>
<accession>A0ACB8UD09</accession>
<name>A0ACB8UD09_9APHY</name>
<organism evidence="1 2">
    <name type="scientific">Irpex rosettiformis</name>
    <dbReference type="NCBI Taxonomy" id="378272"/>
    <lineage>
        <taxon>Eukaryota</taxon>
        <taxon>Fungi</taxon>
        <taxon>Dikarya</taxon>
        <taxon>Basidiomycota</taxon>
        <taxon>Agaricomycotina</taxon>
        <taxon>Agaricomycetes</taxon>
        <taxon>Polyporales</taxon>
        <taxon>Irpicaceae</taxon>
        <taxon>Irpex</taxon>
    </lineage>
</organism>
<reference evidence="1" key="1">
    <citation type="journal article" date="2021" name="Environ. Microbiol.">
        <title>Gene family expansions and transcriptome signatures uncover fungal adaptations to wood decay.</title>
        <authorList>
            <person name="Hage H."/>
            <person name="Miyauchi S."/>
            <person name="Viragh M."/>
            <person name="Drula E."/>
            <person name="Min B."/>
            <person name="Chaduli D."/>
            <person name="Navarro D."/>
            <person name="Favel A."/>
            <person name="Norest M."/>
            <person name="Lesage-Meessen L."/>
            <person name="Balint B."/>
            <person name="Merenyi Z."/>
            <person name="de Eugenio L."/>
            <person name="Morin E."/>
            <person name="Martinez A.T."/>
            <person name="Baldrian P."/>
            <person name="Stursova M."/>
            <person name="Martinez M.J."/>
            <person name="Novotny C."/>
            <person name="Magnuson J.K."/>
            <person name="Spatafora J.W."/>
            <person name="Maurice S."/>
            <person name="Pangilinan J."/>
            <person name="Andreopoulos W."/>
            <person name="LaButti K."/>
            <person name="Hundley H."/>
            <person name="Na H."/>
            <person name="Kuo A."/>
            <person name="Barry K."/>
            <person name="Lipzen A."/>
            <person name="Henrissat B."/>
            <person name="Riley R."/>
            <person name="Ahrendt S."/>
            <person name="Nagy L.G."/>
            <person name="Grigoriev I.V."/>
            <person name="Martin F."/>
            <person name="Rosso M.N."/>
        </authorList>
    </citation>
    <scope>NUCLEOTIDE SEQUENCE</scope>
    <source>
        <strain evidence="1">CBS 384.51</strain>
    </source>
</reference>
<sequence>MADTGYQTREVPQVPYTVNRTFASLPTINFEENNSSGVNLGRAFRNELGNLHHADFTPVLNVTAKKFTLRINWPGYLPWCDVLHAFDHCYDAHPVTLARLAHMVARKIRLCFEDLGTDAHRSRASNPDWIVNNVNFENLFLVRLVHVGKGSWQPVITYRSNGTLA</sequence>
<dbReference type="EMBL" id="MU274904">
    <property type="protein sequence ID" value="KAI0092242.1"/>
    <property type="molecule type" value="Genomic_DNA"/>
</dbReference>
<evidence type="ECO:0000313" key="2">
    <source>
        <dbReference type="Proteomes" id="UP001055072"/>
    </source>
</evidence>
<protein>
    <submittedName>
        <fullName evidence="1">Uncharacterized protein</fullName>
    </submittedName>
</protein>
<proteinExistence type="predicted"/>
<evidence type="ECO:0000313" key="1">
    <source>
        <dbReference type="EMBL" id="KAI0092242.1"/>
    </source>
</evidence>
<dbReference type="Proteomes" id="UP001055072">
    <property type="component" value="Unassembled WGS sequence"/>
</dbReference>
<keyword evidence="2" id="KW-1185">Reference proteome</keyword>